<dbReference type="RefSeq" id="WP_188681673.1">
    <property type="nucleotide sequence ID" value="NZ_BMNY01000003.1"/>
</dbReference>
<organism evidence="1 2">
    <name type="scientific">Thermogymnomonas acidicola</name>
    <dbReference type="NCBI Taxonomy" id="399579"/>
    <lineage>
        <taxon>Archaea</taxon>
        <taxon>Methanobacteriati</taxon>
        <taxon>Thermoplasmatota</taxon>
        <taxon>Thermoplasmata</taxon>
        <taxon>Thermoplasmatales</taxon>
        <taxon>Thermogymnomonas</taxon>
    </lineage>
</organism>
<dbReference type="Proteomes" id="UP000632195">
    <property type="component" value="Unassembled WGS sequence"/>
</dbReference>
<proteinExistence type="predicted"/>
<dbReference type="Gene3D" id="3.30.300.20">
    <property type="match status" value="1"/>
</dbReference>
<dbReference type="PANTHER" id="PTHR34352:SF1">
    <property type="entry name" value="PROTEIN YHFA"/>
    <property type="match status" value="1"/>
</dbReference>
<dbReference type="InterPro" id="IPR015946">
    <property type="entry name" value="KH_dom-like_a/b"/>
</dbReference>
<dbReference type="EMBL" id="BMNY01000003">
    <property type="protein sequence ID" value="GGM78144.1"/>
    <property type="molecule type" value="Genomic_DNA"/>
</dbReference>
<dbReference type="PANTHER" id="PTHR34352">
    <property type="entry name" value="PROTEIN YHFA"/>
    <property type="match status" value="1"/>
</dbReference>
<dbReference type="InterPro" id="IPR036102">
    <property type="entry name" value="OsmC/Ohrsf"/>
</dbReference>
<accession>A0AA37BSS8</accession>
<evidence type="ECO:0000313" key="1">
    <source>
        <dbReference type="EMBL" id="GGM78144.1"/>
    </source>
</evidence>
<gene>
    <name evidence="1" type="ORF">GCM10007108_15400</name>
</gene>
<keyword evidence="2" id="KW-1185">Reference proteome</keyword>
<name>A0AA37BSS8_9ARCH</name>
<dbReference type="AlphaFoldDB" id="A0AA37BSS8"/>
<dbReference type="SUPFAM" id="SSF82784">
    <property type="entry name" value="OsmC-like"/>
    <property type="match status" value="1"/>
</dbReference>
<sequence length="156" mass="17169">MRVSFTATERGFLTTTEGKEQIHIKNSVSNNLQDHSPTELLMLAMGGCTSDDVLSMLGKMRQNVRTYRCVVDGEREESIPKVLKSANIHYIIEGEVEPEKALRAINLSLSKYCSVSILAKRGGTRVTYSLTVNGKVIAEREKAPLEGSISPEVSNP</sequence>
<protein>
    <recommendedName>
        <fullName evidence="3">OsmC family peroxiredoxin</fullName>
    </recommendedName>
</protein>
<dbReference type="Pfam" id="PF02566">
    <property type="entry name" value="OsmC"/>
    <property type="match status" value="1"/>
</dbReference>
<reference evidence="1" key="2">
    <citation type="submission" date="2022-09" db="EMBL/GenBank/DDBJ databases">
        <authorList>
            <person name="Sun Q."/>
            <person name="Ohkuma M."/>
        </authorList>
    </citation>
    <scope>NUCLEOTIDE SEQUENCE</scope>
    <source>
        <strain evidence="1">JCM 13583</strain>
    </source>
</reference>
<dbReference type="InterPro" id="IPR003718">
    <property type="entry name" value="OsmC/Ohr_fam"/>
</dbReference>
<comment type="caution">
    <text evidence="1">The sequence shown here is derived from an EMBL/GenBank/DDBJ whole genome shotgun (WGS) entry which is preliminary data.</text>
</comment>
<reference evidence="1" key="1">
    <citation type="journal article" date="2014" name="Int. J. Syst. Evol. Microbiol.">
        <title>Complete genome sequence of Corynebacterium casei LMG S-19264T (=DSM 44701T), isolated from a smear-ripened cheese.</title>
        <authorList>
            <consortium name="US DOE Joint Genome Institute (JGI-PGF)"/>
            <person name="Walter F."/>
            <person name="Albersmeier A."/>
            <person name="Kalinowski J."/>
            <person name="Ruckert C."/>
        </authorList>
    </citation>
    <scope>NUCLEOTIDE SEQUENCE</scope>
    <source>
        <strain evidence="1">JCM 13583</strain>
    </source>
</reference>
<evidence type="ECO:0008006" key="3">
    <source>
        <dbReference type="Google" id="ProtNLM"/>
    </source>
</evidence>
<evidence type="ECO:0000313" key="2">
    <source>
        <dbReference type="Proteomes" id="UP000632195"/>
    </source>
</evidence>